<protein>
    <submittedName>
        <fullName evidence="1">Uncharacterized protein</fullName>
    </submittedName>
</protein>
<organism evidence="1 2">
    <name type="scientific">Bifidobacterium aemilianum</name>
    <dbReference type="NCBI Taxonomy" id="2493120"/>
    <lineage>
        <taxon>Bacteria</taxon>
        <taxon>Bacillati</taxon>
        <taxon>Actinomycetota</taxon>
        <taxon>Actinomycetes</taxon>
        <taxon>Bifidobacteriales</taxon>
        <taxon>Bifidobacteriaceae</taxon>
        <taxon>Bifidobacterium</taxon>
    </lineage>
</organism>
<dbReference type="OrthoDB" id="9815222at2"/>
<sequence>MGGGRRLYDSVVGSSINMVHRLPVGGTIVMAHHWSVSMERRMSMEESLKAWHPRCVVVVSSLELGIDMGWLTW</sequence>
<dbReference type="Proteomes" id="UP000252530">
    <property type="component" value="Unassembled WGS sequence"/>
</dbReference>
<gene>
    <name evidence="1" type="ORF">CRD60_03350</name>
</gene>
<dbReference type="EMBL" id="PDCG01000002">
    <property type="protein sequence ID" value="RBP98189.1"/>
    <property type="molecule type" value="Genomic_DNA"/>
</dbReference>
<dbReference type="RefSeq" id="WP_113859873.1">
    <property type="nucleotide sequence ID" value="NZ_PDCG01000002.1"/>
</dbReference>
<reference evidence="1 2" key="1">
    <citation type="submission" date="2017-10" db="EMBL/GenBank/DDBJ databases">
        <title>Bifidobacterium xylocopum sp. nov. and Bifidobacterium aemilianum sp. nov., from the carpenter bee (Xylocopa violacea) digestive tract.</title>
        <authorList>
            <person name="Alberoni D."/>
            <person name="Baffoni L."/>
            <person name="Di Gioia D."/>
            <person name="Gaggia F."/>
            <person name="Biavati B."/>
        </authorList>
    </citation>
    <scope>NUCLEOTIDE SEQUENCE [LARGE SCALE GENOMIC DNA]</scope>
    <source>
        <strain evidence="1 2">XV10</strain>
    </source>
</reference>
<accession>A0A366K941</accession>
<proteinExistence type="predicted"/>
<dbReference type="AlphaFoldDB" id="A0A366K941"/>
<evidence type="ECO:0000313" key="1">
    <source>
        <dbReference type="EMBL" id="RBP98189.1"/>
    </source>
</evidence>
<evidence type="ECO:0000313" key="2">
    <source>
        <dbReference type="Proteomes" id="UP000252530"/>
    </source>
</evidence>
<name>A0A366K941_9BIFI</name>
<keyword evidence="2" id="KW-1185">Reference proteome</keyword>
<comment type="caution">
    <text evidence="1">The sequence shown here is derived from an EMBL/GenBank/DDBJ whole genome shotgun (WGS) entry which is preliminary data.</text>
</comment>